<accession>A0A9P6DQE0</accession>
<evidence type="ECO:0000313" key="3">
    <source>
        <dbReference type="Proteomes" id="UP000886523"/>
    </source>
</evidence>
<feature type="region of interest" description="Disordered" evidence="1">
    <location>
        <begin position="244"/>
        <end position="263"/>
    </location>
</feature>
<feature type="compositionally biased region" description="Polar residues" evidence="1">
    <location>
        <begin position="217"/>
        <end position="228"/>
    </location>
</feature>
<keyword evidence="3" id="KW-1185">Reference proteome</keyword>
<feature type="region of interest" description="Disordered" evidence="1">
    <location>
        <begin position="1"/>
        <end position="24"/>
    </location>
</feature>
<dbReference type="AlphaFoldDB" id="A0A9P6DQE0"/>
<gene>
    <name evidence="2" type="ORF">BS47DRAFT_1398750</name>
</gene>
<reference evidence="2" key="1">
    <citation type="journal article" date="2020" name="Nat. Commun.">
        <title>Large-scale genome sequencing of mycorrhizal fungi provides insights into the early evolution of symbiotic traits.</title>
        <authorList>
            <person name="Miyauchi S."/>
            <person name="Kiss E."/>
            <person name="Kuo A."/>
            <person name="Drula E."/>
            <person name="Kohler A."/>
            <person name="Sanchez-Garcia M."/>
            <person name="Morin E."/>
            <person name="Andreopoulos B."/>
            <person name="Barry K.W."/>
            <person name="Bonito G."/>
            <person name="Buee M."/>
            <person name="Carver A."/>
            <person name="Chen C."/>
            <person name="Cichocki N."/>
            <person name="Clum A."/>
            <person name="Culley D."/>
            <person name="Crous P.W."/>
            <person name="Fauchery L."/>
            <person name="Girlanda M."/>
            <person name="Hayes R.D."/>
            <person name="Keri Z."/>
            <person name="LaButti K."/>
            <person name="Lipzen A."/>
            <person name="Lombard V."/>
            <person name="Magnuson J."/>
            <person name="Maillard F."/>
            <person name="Murat C."/>
            <person name="Nolan M."/>
            <person name="Ohm R.A."/>
            <person name="Pangilinan J."/>
            <person name="Pereira M.F."/>
            <person name="Perotto S."/>
            <person name="Peter M."/>
            <person name="Pfister S."/>
            <person name="Riley R."/>
            <person name="Sitrit Y."/>
            <person name="Stielow J.B."/>
            <person name="Szollosi G."/>
            <person name="Zifcakova L."/>
            <person name="Stursova M."/>
            <person name="Spatafora J.W."/>
            <person name="Tedersoo L."/>
            <person name="Vaario L.M."/>
            <person name="Yamada A."/>
            <person name="Yan M."/>
            <person name="Wang P."/>
            <person name="Xu J."/>
            <person name="Bruns T."/>
            <person name="Baldrian P."/>
            <person name="Vilgalys R."/>
            <person name="Dunand C."/>
            <person name="Henrissat B."/>
            <person name="Grigoriev I.V."/>
            <person name="Hibbett D."/>
            <person name="Nagy L.G."/>
            <person name="Martin F.M."/>
        </authorList>
    </citation>
    <scope>NUCLEOTIDE SEQUENCE</scope>
    <source>
        <strain evidence="2">UP504</strain>
    </source>
</reference>
<evidence type="ECO:0000313" key="2">
    <source>
        <dbReference type="EMBL" id="KAF9507278.1"/>
    </source>
</evidence>
<organism evidence="2 3">
    <name type="scientific">Hydnum rufescens UP504</name>
    <dbReference type="NCBI Taxonomy" id="1448309"/>
    <lineage>
        <taxon>Eukaryota</taxon>
        <taxon>Fungi</taxon>
        <taxon>Dikarya</taxon>
        <taxon>Basidiomycota</taxon>
        <taxon>Agaricomycotina</taxon>
        <taxon>Agaricomycetes</taxon>
        <taxon>Cantharellales</taxon>
        <taxon>Hydnaceae</taxon>
        <taxon>Hydnum</taxon>
    </lineage>
</organism>
<name>A0A9P6DQE0_9AGAM</name>
<sequence length="263" mass="28751">MASSNIRRNRQIATPPPPPTLAQTPKCCSRSLTIFKLVASLAPHILVLRQLHQVHGAFPITNPNRDTPKLDNGVVNGHSNSVVATTPLPLTICTPCSREFMDRNTGHAIHAPYLSGPRYWENVELDLDSELPYISTCRPRFRRSTSICRMSQFTALNPHDDFHAPPFVRGTFRGYICLVGVSNSTPSMARTNEVAVEAALPKGRPKGKKAVPPVATRPNTRSSANIATPSVPKAMTKMKALAKPIAPASHNNSPEHEYEGDIL</sequence>
<protein>
    <submittedName>
        <fullName evidence="2">Uncharacterized protein</fullName>
    </submittedName>
</protein>
<feature type="compositionally biased region" description="Basic and acidic residues" evidence="1">
    <location>
        <begin position="253"/>
        <end position="263"/>
    </location>
</feature>
<feature type="region of interest" description="Disordered" evidence="1">
    <location>
        <begin position="203"/>
        <end position="232"/>
    </location>
</feature>
<comment type="caution">
    <text evidence="2">The sequence shown here is derived from an EMBL/GenBank/DDBJ whole genome shotgun (WGS) entry which is preliminary data.</text>
</comment>
<dbReference type="Proteomes" id="UP000886523">
    <property type="component" value="Unassembled WGS sequence"/>
</dbReference>
<proteinExistence type="predicted"/>
<evidence type="ECO:0000256" key="1">
    <source>
        <dbReference type="SAM" id="MobiDB-lite"/>
    </source>
</evidence>
<dbReference type="EMBL" id="MU129085">
    <property type="protein sequence ID" value="KAF9507278.1"/>
    <property type="molecule type" value="Genomic_DNA"/>
</dbReference>